<evidence type="ECO:0000256" key="4">
    <source>
        <dbReference type="ARBA" id="ARBA00022737"/>
    </source>
</evidence>
<dbReference type="Gene3D" id="3.30.160.60">
    <property type="entry name" value="Classic Zinc Finger"/>
    <property type="match status" value="7"/>
</dbReference>
<dbReference type="InterPro" id="IPR050758">
    <property type="entry name" value="Znf_C2H2-type"/>
</dbReference>
<dbReference type="InterPro" id="IPR036236">
    <property type="entry name" value="Znf_C2H2_sf"/>
</dbReference>
<dbReference type="PROSITE" id="PS51915">
    <property type="entry name" value="ZAD"/>
    <property type="match status" value="1"/>
</dbReference>
<evidence type="ECO:0000313" key="16">
    <source>
        <dbReference type="EMBL" id="JAV20367.1"/>
    </source>
</evidence>
<dbReference type="GO" id="GO:0005634">
    <property type="term" value="C:nucleus"/>
    <property type="evidence" value="ECO:0007669"/>
    <property type="project" value="UniProtKB-SubCell"/>
</dbReference>
<evidence type="ECO:0000256" key="12">
    <source>
        <dbReference type="PROSITE-ProRule" id="PRU01263"/>
    </source>
</evidence>
<dbReference type="SMART" id="SM00868">
    <property type="entry name" value="zf-AD"/>
    <property type="match status" value="1"/>
</dbReference>
<dbReference type="InterPro" id="IPR013087">
    <property type="entry name" value="Znf_C2H2_type"/>
</dbReference>
<evidence type="ECO:0000256" key="2">
    <source>
        <dbReference type="ARBA" id="ARBA00006991"/>
    </source>
</evidence>
<evidence type="ECO:0000256" key="1">
    <source>
        <dbReference type="ARBA" id="ARBA00004123"/>
    </source>
</evidence>
<feature type="binding site" evidence="12">
    <location>
        <position position="69"/>
    </location>
    <ligand>
        <name>Zn(2+)</name>
        <dbReference type="ChEBI" id="CHEBI:29105"/>
    </ligand>
</feature>
<dbReference type="FunFam" id="3.30.160.60:FF:000557">
    <property type="entry name" value="zinc finger and SCAN domain-containing protein 29"/>
    <property type="match status" value="1"/>
</dbReference>
<dbReference type="AlphaFoldDB" id="A0A1Q3EYH8"/>
<dbReference type="SUPFAM" id="SSF57667">
    <property type="entry name" value="beta-beta-alpha zinc fingers"/>
    <property type="match status" value="4"/>
</dbReference>
<keyword evidence="9" id="KW-0804">Transcription</keyword>
<keyword evidence="6 12" id="KW-0862">Zinc</keyword>
<keyword evidence="4" id="KW-0677">Repeat</keyword>
<evidence type="ECO:0000256" key="10">
    <source>
        <dbReference type="ARBA" id="ARBA00023242"/>
    </source>
</evidence>
<evidence type="ECO:0000256" key="3">
    <source>
        <dbReference type="ARBA" id="ARBA00022723"/>
    </source>
</evidence>
<feature type="domain" description="ZAD" evidence="15">
    <location>
        <begin position="7"/>
        <end position="96"/>
    </location>
</feature>
<dbReference type="Pfam" id="PF00096">
    <property type="entry name" value="zf-C2H2"/>
    <property type="match status" value="4"/>
</dbReference>
<dbReference type="InterPro" id="IPR012934">
    <property type="entry name" value="Znf_AD"/>
</dbReference>
<dbReference type="SMART" id="SM00355">
    <property type="entry name" value="ZnF_C2H2"/>
    <property type="match status" value="9"/>
</dbReference>
<keyword evidence="7" id="KW-0805">Transcription regulation</keyword>
<feature type="domain" description="C2H2-type" evidence="14">
    <location>
        <begin position="368"/>
        <end position="395"/>
    </location>
</feature>
<feature type="domain" description="C2H2-type" evidence="14">
    <location>
        <begin position="311"/>
        <end position="339"/>
    </location>
</feature>
<dbReference type="PROSITE" id="PS00028">
    <property type="entry name" value="ZINC_FINGER_C2H2_1"/>
    <property type="match status" value="9"/>
</dbReference>
<proteinExistence type="inferred from homology"/>
<keyword evidence="5 11" id="KW-0863">Zinc-finger</keyword>
<evidence type="ECO:0000256" key="7">
    <source>
        <dbReference type="ARBA" id="ARBA00023015"/>
    </source>
</evidence>
<dbReference type="SUPFAM" id="SSF57716">
    <property type="entry name" value="Glucocorticoid receptor-like (DNA-binding domain)"/>
    <property type="match status" value="1"/>
</dbReference>
<evidence type="ECO:0008006" key="17">
    <source>
        <dbReference type="Google" id="ProtNLM"/>
    </source>
</evidence>
<feature type="binding site" evidence="12">
    <location>
        <position position="72"/>
    </location>
    <ligand>
        <name>Zn(2+)</name>
        <dbReference type="ChEBI" id="CHEBI:29105"/>
    </ligand>
</feature>
<dbReference type="Pfam" id="PF13912">
    <property type="entry name" value="zf-C2H2_6"/>
    <property type="match status" value="1"/>
</dbReference>
<comment type="similarity">
    <text evidence="2">Belongs to the krueppel C2H2-type zinc-finger protein family.</text>
</comment>
<evidence type="ECO:0000256" key="5">
    <source>
        <dbReference type="ARBA" id="ARBA00022771"/>
    </source>
</evidence>
<feature type="region of interest" description="Disordered" evidence="13">
    <location>
        <begin position="120"/>
        <end position="166"/>
    </location>
</feature>
<keyword evidence="10" id="KW-0539">Nucleus</keyword>
<feature type="binding site" evidence="12">
    <location>
        <position position="12"/>
    </location>
    <ligand>
        <name>Zn(2+)</name>
        <dbReference type="ChEBI" id="CHEBI:29105"/>
    </ligand>
</feature>
<feature type="domain" description="C2H2-type" evidence="14">
    <location>
        <begin position="340"/>
        <end position="367"/>
    </location>
</feature>
<accession>A0A1Q3EYH8</accession>
<name>A0A1Q3EYH8_CULTA</name>
<feature type="domain" description="C2H2-type" evidence="14">
    <location>
        <begin position="255"/>
        <end position="282"/>
    </location>
</feature>
<dbReference type="GO" id="GO:0003690">
    <property type="term" value="F:double-stranded DNA binding"/>
    <property type="evidence" value="ECO:0007669"/>
    <property type="project" value="UniProtKB-ARBA"/>
</dbReference>
<keyword evidence="8" id="KW-0238">DNA-binding</keyword>
<evidence type="ECO:0000256" key="13">
    <source>
        <dbReference type="SAM" id="MobiDB-lite"/>
    </source>
</evidence>
<evidence type="ECO:0000256" key="9">
    <source>
        <dbReference type="ARBA" id="ARBA00023163"/>
    </source>
</evidence>
<evidence type="ECO:0000256" key="8">
    <source>
        <dbReference type="ARBA" id="ARBA00023125"/>
    </source>
</evidence>
<dbReference type="PROSITE" id="PS50157">
    <property type="entry name" value="ZINC_FINGER_C2H2_2"/>
    <property type="match status" value="8"/>
</dbReference>
<feature type="domain" description="C2H2-type" evidence="14">
    <location>
        <begin position="396"/>
        <end position="423"/>
    </location>
</feature>
<feature type="domain" description="C2H2-type" evidence="14">
    <location>
        <begin position="200"/>
        <end position="227"/>
    </location>
</feature>
<feature type="domain" description="C2H2-type" evidence="14">
    <location>
        <begin position="283"/>
        <end position="310"/>
    </location>
</feature>
<evidence type="ECO:0000256" key="6">
    <source>
        <dbReference type="ARBA" id="ARBA00022833"/>
    </source>
</evidence>
<feature type="domain" description="C2H2-type" evidence="14">
    <location>
        <begin position="228"/>
        <end position="252"/>
    </location>
</feature>
<dbReference type="FunFam" id="3.30.160.60:FF:001370">
    <property type="entry name" value="Zinc finger protein"/>
    <property type="match status" value="1"/>
</dbReference>
<dbReference type="GO" id="GO:0008270">
    <property type="term" value="F:zinc ion binding"/>
    <property type="evidence" value="ECO:0007669"/>
    <property type="project" value="UniProtKB-UniRule"/>
</dbReference>
<dbReference type="EMBL" id="GFDL01014678">
    <property type="protein sequence ID" value="JAV20367.1"/>
    <property type="molecule type" value="Transcribed_RNA"/>
</dbReference>
<organism evidence="16">
    <name type="scientific">Culex tarsalis</name>
    <name type="common">Encephalitis mosquito</name>
    <dbReference type="NCBI Taxonomy" id="7177"/>
    <lineage>
        <taxon>Eukaryota</taxon>
        <taxon>Metazoa</taxon>
        <taxon>Ecdysozoa</taxon>
        <taxon>Arthropoda</taxon>
        <taxon>Hexapoda</taxon>
        <taxon>Insecta</taxon>
        <taxon>Pterygota</taxon>
        <taxon>Neoptera</taxon>
        <taxon>Endopterygota</taxon>
        <taxon>Diptera</taxon>
        <taxon>Nematocera</taxon>
        <taxon>Culicoidea</taxon>
        <taxon>Culicidae</taxon>
        <taxon>Culicinae</taxon>
        <taxon>Culicini</taxon>
        <taxon>Culex</taxon>
        <taxon>Culex</taxon>
    </lineage>
</organism>
<dbReference type="PANTHER" id="PTHR23234">
    <property type="entry name" value="ZNF44 PROTEIN"/>
    <property type="match status" value="1"/>
</dbReference>
<evidence type="ECO:0000259" key="14">
    <source>
        <dbReference type="PROSITE" id="PS50157"/>
    </source>
</evidence>
<evidence type="ECO:0000256" key="11">
    <source>
        <dbReference type="PROSITE-ProRule" id="PRU00042"/>
    </source>
</evidence>
<evidence type="ECO:0000259" key="15">
    <source>
        <dbReference type="PROSITE" id="PS51915"/>
    </source>
</evidence>
<sequence length="461" mass="52964">MQDNLKQLCRVCMRSNPPETYNIYAPLADPSQPNLHRMLSSVCAPVFSCSEDSSNQNSKEWLGLPKIVCASCRQSILDAYKLHTKCIETDRRLWEMIRVKQEVHIEQDEDQVFPECSDDPLLEEEANSPKQELEDDESDEAWMEPVDDLNDDSSNSRKSAGKKPRAYCPKKHRCDRCTDVYTSIRELKQHIINQHPEKAHKCSMCDKALFNEQLLSSHMLGHTTGKGRECDVCHERFKSYSGLKAHKIKHTGSLFMCSICDKSFTSKHTLEVHIQRHIGEKQFSCSQCPMRFVTRAEVRVHASTHNKTQNHVCEICGSRFTRNVSLVKHVKVVHAGERRHPCQLCPLKFPTADHLKRHMRTHTGEKPFKCAYCDRAYAQSGDLVKHSKIHVGENPYACDRCDAAFRLMTELRNHYTVHYQQSDEQSSSKDKPLVFTSQAMLERRFEQEKLLGESGQSGKGK</sequence>
<comment type="subcellular location">
    <subcellularLocation>
        <location evidence="1">Nucleus</location>
    </subcellularLocation>
</comment>
<reference evidence="16" key="1">
    <citation type="submission" date="2017-01" db="EMBL/GenBank/DDBJ databases">
        <title>A deep insight into the sialotranscriptome of adult male and female Cluex tarsalis mosquitoes.</title>
        <authorList>
            <person name="Ribeiro J.M."/>
            <person name="Moreira F."/>
            <person name="Bernard K.A."/>
            <person name="Calvo E."/>
        </authorList>
    </citation>
    <scope>NUCLEOTIDE SEQUENCE</scope>
    <source>
        <strain evidence="16">Kern County</strain>
        <tissue evidence="16">Salivary glands</tissue>
    </source>
</reference>
<feature type="binding site" evidence="12">
    <location>
        <position position="9"/>
    </location>
    <ligand>
        <name>Zn(2+)</name>
        <dbReference type="ChEBI" id="CHEBI:29105"/>
    </ligand>
</feature>
<protein>
    <recommendedName>
        <fullName evidence="17">C2h2-type zn-finger protein</fullName>
    </recommendedName>
</protein>
<keyword evidence="3 12" id="KW-0479">Metal-binding</keyword>
<dbReference type="PANTHER" id="PTHR23234:SF10">
    <property type="entry name" value="RIKEN CDNA 6720489N17 GENE-RELATED"/>
    <property type="match status" value="1"/>
</dbReference>
<feature type="compositionally biased region" description="Acidic residues" evidence="13">
    <location>
        <begin position="133"/>
        <end position="151"/>
    </location>
</feature>